<dbReference type="Proteomes" id="UP000250043">
    <property type="component" value="Unassembled WGS sequence"/>
</dbReference>
<evidence type="ECO:0000259" key="2">
    <source>
        <dbReference type="Pfam" id="PF20151"/>
    </source>
</evidence>
<feature type="domain" description="DUF6533" evidence="2">
    <location>
        <begin position="1"/>
        <end position="36"/>
    </location>
</feature>
<dbReference type="OrthoDB" id="2745134at2759"/>
<keyword evidence="4" id="KW-1185">Reference proteome</keyword>
<dbReference type="AlphaFoldDB" id="A0A8E2AUR1"/>
<keyword evidence="1" id="KW-1133">Transmembrane helix</keyword>
<organism evidence="3 4">
    <name type="scientific">Obba rivulosa</name>
    <dbReference type="NCBI Taxonomy" id="1052685"/>
    <lineage>
        <taxon>Eukaryota</taxon>
        <taxon>Fungi</taxon>
        <taxon>Dikarya</taxon>
        <taxon>Basidiomycota</taxon>
        <taxon>Agaricomycotina</taxon>
        <taxon>Agaricomycetes</taxon>
        <taxon>Polyporales</taxon>
        <taxon>Gelatoporiaceae</taxon>
        <taxon>Obba</taxon>
    </lineage>
</organism>
<sequence length="188" mass="21055">FYDHIITFSSEIELIWGRRFTSVTLIFHLNRWLIFLWAVIGLSSFHSLGALHVTFSAVRMYAISGGNRWLAVTIFALCSAQSGVDVVSPSCYKHCVRLCVLSGAYAHEIAVMVISRTCVVVADMLVLLVTWSKTYSIKRDAIRANTRALLATMLLRDGECHICNLTVGRSSFYCLLRNCILCVSSIPR</sequence>
<dbReference type="InterPro" id="IPR045340">
    <property type="entry name" value="DUF6533"/>
</dbReference>
<evidence type="ECO:0000313" key="4">
    <source>
        <dbReference type="Proteomes" id="UP000250043"/>
    </source>
</evidence>
<feature type="transmembrane region" description="Helical" evidence="1">
    <location>
        <begin position="104"/>
        <end position="129"/>
    </location>
</feature>
<accession>A0A8E2AUR1</accession>
<name>A0A8E2AUR1_9APHY</name>
<evidence type="ECO:0000313" key="3">
    <source>
        <dbReference type="EMBL" id="OCH88700.1"/>
    </source>
</evidence>
<protein>
    <recommendedName>
        <fullName evidence="2">DUF6533 domain-containing protein</fullName>
    </recommendedName>
</protein>
<feature type="transmembrane region" description="Helical" evidence="1">
    <location>
        <begin position="67"/>
        <end position="84"/>
    </location>
</feature>
<feature type="transmembrane region" description="Helical" evidence="1">
    <location>
        <begin position="32"/>
        <end position="55"/>
    </location>
</feature>
<gene>
    <name evidence="3" type="ORF">OBBRIDRAFT_733874</name>
</gene>
<proteinExistence type="predicted"/>
<dbReference type="Pfam" id="PF20151">
    <property type="entry name" value="DUF6533"/>
    <property type="match status" value="1"/>
</dbReference>
<keyword evidence="1" id="KW-0472">Membrane</keyword>
<keyword evidence="1" id="KW-0812">Transmembrane</keyword>
<dbReference type="EMBL" id="KV722445">
    <property type="protein sequence ID" value="OCH88700.1"/>
    <property type="molecule type" value="Genomic_DNA"/>
</dbReference>
<feature type="non-terminal residue" evidence="3">
    <location>
        <position position="1"/>
    </location>
</feature>
<evidence type="ECO:0000256" key="1">
    <source>
        <dbReference type="SAM" id="Phobius"/>
    </source>
</evidence>
<reference evidence="3 4" key="1">
    <citation type="submission" date="2016-07" db="EMBL/GenBank/DDBJ databases">
        <title>Draft genome of the white-rot fungus Obba rivulosa 3A-2.</title>
        <authorList>
            <consortium name="DOE Joint Genome Institute"/>
            <person name="Miettinen O."/>
            <person name="Riley R."/>
            <person name="Acob R."/>
            <person name="Barry K."/>
            <person name="Cullen D."/>
            <person name="De Vries R."/>
            <person name="Hainaut M."/>
            <person name="Hatakka A."/>
            <person name="Henrissat B."/>
            <person name="Hilden K."/>
            <person name="Kuo R."/>
            <person name="Labutti K."/>
            <person name="Lipzen A."/>
            <person name="Makela M.R."/>
            <person name="Sandor L."/>
            <person name="Spatafora J.W."/>
            <person name="Grigoriev I.V."/>
            <person name="Hibbett D.S."/>
        </authorList>
    </citation>
    <scope>NUCLEOTIDE SEQUENCE [LARGE SCALE GENOMIC DNA]</scope>
    <source>
        <strain evidence="3 4">3A-2</strain>
    </source>
</reference>